<evidence type="ECO:0000313" key="2">
    <source>
        <dbReference type="EMBL" id="CAF3781321.1"/>
    </source>
</evidence>
<dbReference type="EMBL" id="CAJOBS010003658">
    <property type="protein sequence ID" value="CAF4862745.1"/>
    <property type="molecule type" value="Genomic_DNA"/>
</dbReference>
<proteinExistence type="predicted"/>
<feature type="region of interest" description="Disordered" evidence="1">
    <location>
        <begin position="231"/>
        <end position="258"/>
    </location>
</feature>
<dbReference type="EMBL" id="CAJNYV010005784">
    <property type="protein sequence ID" value="CAF3781321.1"/>
    <property type="molecule type" value="Genomic_DNA"/>
</dbReference>
<evidence type="ECO:0000256" key="1">
    <source>
        <dbReference type="SAM" id="MobiDB-lite"/>
    </source>
</evidence>
<comment type="caution">
    <text evidence="3">The sequence shown here is derived from an EMBL/GenBank/DDBJ whole genome shotgun (WGS) entry which is preliminary data.</text>
</comment>
<organism evidence="3 4">
    <name type="scientific">Rotaria socialis</name>
    <dbReference type="NCBI Taxonomy" id="392032"/>
    <lineage>
        <taxon>Eukaryota</taxon>
        <taxon>Metazoa</taxon>
        <taxon>Spiralia</taxon>
        <taxon>Gnathifera</taxon>
        <taxon>Rotifera</taxon>
        <taxon>Eurotatoria</taxon>
        <taxon>Bdelloidea</taxon>
        <taxon>Philodinida</taxon>
        <taxon>Philodinidae</taxon>
        <taxon>Rotaria</taxon>
    </lineage>
</organism>
<accession>A0A821SSR8</accession>
<reference evidence="3" key="1">
    <citation type="submission" date="2021-02" db="EMBL/GenBank/DDBJ databases">
        <authorList>
            <person name="Nowell W R."/>
        </authorList>
    </citation>
    <scope>NUCLEOTIDE SEQUENCE</scope>
</reference>
<dbReference type="AlphaFoldDB" id="A0A821SSR8"/>
<protein>
    <submittedName>
        <fullName evidence="3">Uncharacterized protein</fullName>
    </submittedName>
</protein>
<evidence type="ECO:0000313" key="3">
    <source>
        <dbReference type="EMBL" id="CAF4862745.1"/>
    </source>
</evidence>
<name>A0A821SSR8_9BILA</name>
<feature type="compositionally biased region" description="Polar residues" evidence="1">
    <location>
        <begin position="234"/>
        <end position="244"/>
    </location>
</feature>
<gene>
    <name evidence="2" type="ORF">KIK155_LOCUS31374</name>
    <name evidence="3" type="ORF">TOA249_LOCUS27834</name>
</gene>
<dbReference type="Proteomes" id="UP000663865">
    <property type="component" value="Unassembled WGS sequence"/>
</dbReference>
<dbReference type="Proteomes" id="UP000663838">
    <property type="component" value="Unassembled WGS sequence"/>
</dbReference>
<evidence type="ECO:0000313" key="4">
    <source>
        <dbReference type="Proteomes" id="UP000663838"/>
    </source>
</evidence>
<sequence length="277" mass="32610">MDSKNFLIQWIRHFAQPNSDIERELHRIHGNSINSFVKAIKKAQEQYVPTTPPEAQFPTLDSAVQLLDSIGRFAIDNKNELGSPLPTPQLIEDESYLGRIHSYSKRIGEFFAQLRNSNEFERLCIRVWIWLDLEQIQYNFVLNNQSEKAFWDYIKRHFNLNRSDFNFYKRFARFMEEFPLFYYSGLGWIRLRNKCGVISDYLHSSNAMALEPQNMASCMFWKEAPPRYREHEFSPTSKSSTPTDIQWPDIDTENDMGPSSMIELDSLDSIARLNLNE</sequence>